<organism evidence="2 3">
    <name type="scientific">Tribonema minus</name>
    <dbReference type="NCBI Taxonomy" id="303371"/>
    <lineage>
        <taxon>Eukaryota</taxon>
        <taxon>Sar</taxon>
        <taxon>Stramenopiles</taxon>
        <taxon>Ochrophyta</taxon>
        <taxon>PX clade</taxon>
        <taxon>Xanthophyceae</taxon>
        <taxon>Tribonematales</taxon>
        <taxon>Tribonemataceae</taxon>
        <taxon>Tribonema</taxon>
    </lineage>
</organism>
<proteinExistence type="predicted"/>
<evidence type="ECO:0000256" key="1">
    <source>
        <dbReference type="SAM" id="SignalP"/>
    </source>
</evidence>
<sequence>MQRLATAGPAAVLYLTAAATLSTTTAVLSITAARSSNTDSCRHPMAPGVALYDNAITASATGNGVRPHYSTWSISAAISIQRPQHINLRLKRSTKFKFKIPRATGCCRPCVSLFCCHRRRRRNRCKLIFCCSCWCMCRCRCQCCT</sequence>
<protein>
    <recommendedName>
        <fullName evidence="4">Secreted protein</fullName>
    </recommendedName>
</protein>
<dbReference type="Proteomes" id="UP000664859">
    <property type="component" value="Unassembled WGS sequence"/>
</dbReference>
<feature type="chain" id="PRO_5032770339" description="Secreted protein" evidence="1">
    <location>
        <begin position="27"/>
        <end position="145"/>
    </location>
</feature>
<dbReference type="AlphaFoldDB" id="A0A836CJL5"/>
<reference evidence="2" key="1">
    <citation type="submission" date="2021-02" db="EMBL/GenBank/DDBJ databases">
        <title>First Annotated Genome of the Yellow-green Alga Tribonema minus.</title>
        <authorList>
            <person name="Mahan K.M."/>
        </authorList>
    </citation>
    <scope>NUCLEOTIDE SEQUENCE</scope>
    <source>
        <strain evidence="2">UTEX B ZZ1240</strain>
    </source>
</reference>
<keyword evidence="1" id="KW-0732">Signal</keyword>
<comment type="caution">
    <text evidence="2">The sequence shown here is derived from an EMBL/GenBank/DDBJ whole genome shotgun (WGS) entry which is preliminary data.</text>
</comment>
<dbReference type="EMBL" id="JAFCMP010000084">
    <property type="protein sequence ID" value="KAG5187703.1"/>
    <property type="molecule type" value="Genomic_DNA"/>
</dbReference>
<keyword evidence="3" id="KW-1185">Reference proteome</keyword>
<gene>
    <name evidence="2" type="ORF">JKP88DRAFT_253895</name>
</gene>
<evidence type="ECO:0000313" key="2">
    <source>
        <dbReference type="EMBL" id="KAG5187703.1"/>
    </source>
</evidence>
<accession>A0A836CJL5</accession>
<evidence type="ECO:0008006" key="4">
    <source>
        <dbReference type="Google" id="ProtNLM"/>
    </source>
</evidence>
<name>A0A836CJL5_9STRA</name>
<evidence type="ECO:0000313" key="3">
    <source>
        <dbReference type="Proteomes" id="UP000664859"/>
    </source>
</evidence>
<feature type="signal peptide" evidence="1">
    <location>
        <begin position="1"/>
        <end position="26"/>
    </location>
</feature>